<keyword evidence="10" id="KW-1185">Reference proteome</keyword>
<accession>A0A344PKU9</accession>
<dbReference type="InterPro" id="IPR050596">
    <property type="entry name" value="AspAT/PAT-like"/>
</dbReference>
<dbReference type="OrthoDB" id="9766084at2"/>
<dbReference type="EMBL" id="CP030918">
    <property type="protein sequence ID" value="AXC50004.1"/>
    <property type="molecule type" value="Genomic_DNA"/>
</dbReference>
<dbReference type="GO" id="GO:0004069">
    <property type="term" value="F:L-aspartate:2-oxoglutarate aminotransferase activity"/>
    <property type="evidence" value="ECO:0007669"/>
    <property type="project" value="UniProtKB-EC"/>
</dbReference>
<dbReference type="GO" id="GO:0006520">
    <property type="term" value="P:amino acid metabolic process"/>
    <property type="evidence" value="ECO:0007669"/>
    <property type="project" value="InterPro"/>
</dbReference>
<evidence type="ECO:0000256" key="5">
    <source>
        <dbReference type="ARBA" id="ARBA00022679"/>
    </source>
</evidence>
<organism evidence="9 10">
    <name type="scientific">Paracoccus suum</name>
    <dbReference type="NCBI Taxonomy" id="2259340"/>
    <lineage>
        <taxon>Bacteria</taxon>
        <taxon>Pseudomonadati</taxon>
        <taxon>Pseudomonadota</taxon>
        <taxon>Alphaproteobacteria</taxon>
        <taxon>Rhodobacterales</taxon>
        <taxon>Paracoccaceae</taxon>
        <taxon>Paracoccus</taxon>
    </lineage>
</organism>
<dbReference type="EC" id="2.6.1.1" evidence="3"/>
<evidence type="ECO:0000313" key="9">
    <source>
        <dbReference type="EMBL" id="AXC50004.1"/>
    </source>
</evidence>
<dbReference type="InterPro" id="IPR015424">
    <property type="entry name" value="PyrdxlP-dep_Trfase"/>
</dbReference>
<comment type="similarity">
    <text evidence="2">Belongs to the class-I pyridoxal-phosphate-dependent aminotransferase family.</text>
</comment>
<keyword evidence="6" id="KW-0663">Pyridoxal phosphate</keyword>
<dbReference type="PRINTS" id="PR00753">
    <property type="entry name" value="ACCSYNTHASE"/>
</dbReference>
<proteinExistence type="inferred from homology"/>
<evidence type="ECO:0000256" key="1">
    <source>
        <dbReference type="ARBA" id="ARBA00001933"/>
    </source>
</evidence>
<dbReference type="InterPro" id="IPR015422">
    <property type="entry name" value="PyrdxlP-dep_Trfase_small"/>
</dbReference>
<name>A0A344PKU9_9RHOB</name>
<dbReference type="RefSeq" id="WP_114076323.1">
    <property type="nucleotide sequence ID" value="NZ_CP030918.1"/>
</dbReference>
<dbReference type="SUPFAM" id="SSF53383">
    <property type="entry name" value="PLP-dependent transferases"/>
    <property type="match status" value="1"/>
</dbReference>
<comment type="cofactor">
    <cofactor evidence="1">
        <name>pyridoxal 5'-phosphate</name>
        <dbReference type="ChEBI" id="CHEBI:597326"/>
    </cofactor>
</comment>
<evidence type="ECO:0000256" key="7">
    <source>
        <dbReference type="ARBA" id="ARBA00049185"/>
    </source>
</evidence>
<reference evidence="10" key="1">
    <citation type="submission" date="2018-07" db="EMBL/GenBank/DDBJ databases">
        <title>Genome sequencing of Paracoccus sp. SC2-6.</title>
        <authorList>
            <person name="Heo J."/>
            <person name="Kim S.-J."/>
            <person name="Kwon S.-W."/>
        </authorList>
    </citation>
    <scope>NUCLEOTIDE SEQUENCE [LARGE SCALE GENOMIC DNA]</scope>
    <source>
        <strain evidence="10">SC2-6</strain>
    </source>
</reference>
<dbReference type="AlphaFoldDB" id="A0A344PKU9"/>
<dbReference type="Gene3D" id="3.40.640.10">
    <property type="entry name" value="Type I PLP-dependent aspartate aminotransferase-like (Major domain)"/>
    <property type="match status" value="1"/>
</dbReference>
<dbReference type="Proteomes" id="UP000252023">
    <property type="component" value="Chromosome"/>
</dbReference>
<dbReference type="Pfam" id="PF00155">
    <property type="entry name" value="Aminotran_1_2"/>
    <property type="match status" value="1"/>
</dbReference>
<sequence length="403" mass="42107">MLPFSDTVNRLQGLGAEKWAVHFRARALAAAGREIIELTIGEPDRAPDPSILGALTDALAAGRIRYSDGRGEPALRDALAEKYTARSGRVVARDNILAVPGTQAALFSTIAALAGPGTEVALPDPYYATYEGVIAASGASLRPVPMLAEDGFRLTPAALEAAITPATRVLLLNNPHNPTGTVLTAAEVAAVAEVCARYDLWIVSDEVYEALIFDAESAFASPFDMAEHAERTVVVSSISKSEAVPGFRSGWIAGPAAFCTRVQPLVEMMFFGNQPFIADATTHALRQPSPTAAALRGDYLRRATLAADILAAAPGLKAMLPQAGMFLMLDVRGTGLDGLGFAETLLDAQSVAVMPGNAFGAQAAGFVRLSLTVPDDRLAEACRRVAAHGDSLNSRPLAAAASA</sequence>
<dbReference type="PANTHER" id="PTHR46383:SF1">
    <property type="entry name" value="ASPARTATE AMINOTRANSFERASE"/>
    <property type="match status" value="1"/>
</dbReference>
<keyword evidence="5 9" id="KW-0808">Transferase</keyword>
<dbReference type="Gene3D" id="3.90.1150.10">
    <property type="entry name" value="Aspartate Aminotransferase, domain 1"/>
    <property type="match status" value="1"/>
</dbReference>
<gene>
    <name evidence="9" type="ORF">DRW48_10140</name>
</gene>
<dbReference type="InterPro" id="IPR015421">
    <property type="entry name" value="PyrdxlP-dep_Trfase_major"/>
</dbReference>
<evidence type="ECO:0000256" key="2">
    <source>
        <dbReference type="ARBA" id="ARBA00007441"/>
    </source>
</evidence>
<evidence type="ECO:0000256" key="6">
    <source>
        <dbReference type="ARBA" id="ARBA00022898"/>
    </source>
</evidence>
<dbReference type="InterPro" id="IPR004839">
    <property type="entry name" value="Aminotransferase_I/II_large"/>
</dbReference>
<dbReference type="CDD" id="cd00609">
    <property type="entry name" value="AAT_like"/>
    <property type="match status" value="1"/>
</dbReference>
<comment type="catalytic activity">
    <reaction evidence="7">
        <text>L-aspartate + 2-oxoglutarate = oxaloacetate + L-glutamate</text>
        <dbReference type="Rhea" id="RHEA:21824"/>
        <dbReference type="ChEBI" id="CHEBI:16452"/>
        <dbReference type="ChEBI" id="CHEBI:16810"/>
        <dbReference type="ChEBI" id="CHEBI:29985"/>
        <dbReference type="ChEBI" id="CHEBI:29991"/>
        <dbReference type="EC" id="2.6.1.1"/>
    </reaction>
</comment>
<feature type="domain" description="Aminotransferase class I/classII large" evidence="8">
    <location>
        <begin position="34"/>
        <end position="385"/>
    </location>
</feature>
<dbReference type="PANTHER" id="PTHR46383">
    <property type="entry name" value="ASPARTATE AMINOTRANSFERASE"/>
    <property type="match status" value="1"/>
</dbReference>
<evidence type="ECO:0000256" key="4">
    <source>
        <dbReference type="ARBA" id="ARBA00022576"/>
    </source>
</evidence>
<protein>
    <recommendedName>
        <fullName evidence="3">aspartate transaminase</fullName>
        <ecNumber evidence="3">2.6.1.1</ecNumber>
    </recommendedName>
</protein>
<evidence type="ECO:0000256" key="3">
    <source>
        <dbReference type="ARBA" id="ARBA00012753"/>
    </source>
</evidence>
<evidence type="ECO:0000313" key="10">
    <source>
        <dbReference type="Proteomes" id="UP000252023"/>
    </source>
</evidence>
<dbReference type="KEGG" id="pars:DRW48_10140"/>
<evidence type="ECO:0000259" key="8">
    <source>
        <dbReference type="Pfam" id="PF00155"/>
    </source>
</evidence>
<dbReference type="GO" id="GO:0030170">
    <property type="term" value="F:pyridoxal phosphate binding"/>
    <property type="evidence" value="ECO:0007669"/>
    <property type="project" value="InterPro"/>
</dbReference>
<keyword evidence="4 9" id="KW-0032">Aminotransferase</keyword>